<dbReference type="EMBL" id="CP043727">
    <property type="protein sequence ID" value="QHB33871.1"/>
    <property type="molecule type" value="Genomic_DNA"/>
</dbReference>
<dbReference type="Proteomes" id="UP000464402">
    <property type="component" value="Chromosome"/>
</dbReference>
<evidence type="ECO:0000259" key="7">
    <source>
        <dbReference type="Pfam" id="PF04888"/>
    </source>
</evidence>
<dbReference type="AlphaFoldDB" id="A0A857F3B6"/>
<keyword evidence="6" id="KW-0472">Membrane</keyword>
<feature type="region of interest" description="Disordered" evidence="5">
    <location>
        <begin position="210"/>
        <end position="246"/>
    </location>
</feature>
<accession>A0A857F3B6</accession>
<sequence>MVDITQASCERINSIHTFTQGVNINQIRDDSTKNLLALEDACRELASTEQERRHRHEGEPQLAKPKMTLAQASSGAAVYQQPAEENVSARMYAKANSNTPSKSSGFNATASLIGSMATLRQLLHDGNLSELRGRLQMINAESTSLRAQGEKLLSELEKGTGELQNVNDKATECEQAFLQSKAAVKALTQQMQSTQEQRVDTNKQLTQVQQNLSQATSDLKALSTPTPTPAPTPTSAQTPEQQQQHQLLTETIRALTSKQNALQASSQQLSNNLTVLDGKLEAAQFNTVQANNNYKQMLSQATVIAQQADNNRKEINSFIENSTRPPQIEGERWESSLAILTLLTAQLKKALNDDSIKNMRQQQEVMETISEASRKDSEKKAEEAEEAQRKADEANKAASCASKVFGYIMLAVSVVATVASFGTAAPLTLAIAAIGIAMTVADIVLQETGNSSLMQMLATEISSGITDMLIQFGVPEEKAKEIGNIMGMVLAAVAFLAISLFSISSFVKNAGQVVAKVAKNASQHVANLMKSAVKALPREFVNSMGKVGSKATNLSKPLAKIADKTDDVAKAADKASNVGKVTNVTARKVEMGLNGTNMALGVTNTAVSGGLNLHASSLIGDMKEMLAHMMLNNAVIQAIDELLKALIKTMSKSYDQINEMFEGMISALNESGNAKANMMKSSFA</sequence>
<evidence type="ECO:0000256" key="5">
    <source>
        <dbReference type="SAM" id="MobiDB-lite"/>
    </source>
</evidence>
<keyword evidence="3" id="KW-0843">Virulence</keyword>
<reference evidence="9" key="1">
    <citation type="submission" date="2019-09" db="EMBL/GenBank/DDBJ databases">
        <title>Yersinia canariae sp. nov., isolated from a human yersiniosis case.</title>
        <authorList>
            <person name="Nguyen S.V."/>
            <person name="Greig D."/>
            <person name="Hurley D."/>
            <person name="Cao Y."/>
            <person name="McCabe E."/>
            <person name="Mitchell M."/>
            <person name="Jenkins C."/>
            <person name="Fanning S."/>
        </authorList>
    </citation>
    <scope>NUCLEOTIDE SEQUENCE [LARGE SCALE GENOMIC DNA]</scope>
    <source>
        <strain evidence="9">NCTC 14382</strain>
    </source>
</reference>
<feature type="region of interest" description="Disordered" evidence="5">
    <location>
        <begin position="367"/>
        <end position="393"/>
    </location>
</feature>
<dbReference type="KEGG" id="yca:F0T03_18030"/>
<keyword evidence="6" id="KW-0812">Transmembrane</keyword>
<feature type="transmembrane region" description="Helical" evidence="6">
    <location>
        <begin position="485"/>
        <end position="507"/>
    </location>
</feature>
<evidence type="ECO:0000256" key="2">
    <source>
        <dbReference type="ARBA" id="ARBA00022870"/>
    </source>
</evidence>
<organism evidence="8 9">
    <name type="scientific">Yersinia canariae</name>
    <dbReference type="NCBI Taxonomy" id="2607663"/>
    <lineage>
        <taxon>Bacteria</taxon>
        <taxon>Pseudomonadati</taxon>
        <taxon>Pseudomonadota</taxon>
        <taxon>Gammaproteobacteria</taxon>
        <taxon>Enterobacterales</taxon>
        <taxon>Yersiniaceae</taxon>
        <taxon>Yersinia</taxon>
    </lineage>
</organism>
<gene>
    <name evidence="8" type="ORF">F0T03_18030</name>
</gene>
<evidence type="ECO:0000256" key="6">
    <source>
        <dbReference type="SAM" id="Phobius"/>
    </source>
</evidence>
<protein>
    <submittedName>
        <fullName evidence="8">Type III secretion protein</fullName>
    </submittedName>
</protein>
<name>A0A857F3B6_9GAMM</name>
<evidence type="ECO:0000313" key="8">
    <source>
        <dbReference type="EMBL" id="QHB33871.1"/>
    </source>
</evidence>
<evidence type="ECO:0000256" key="3">
    <source>
        <dbReference type="ARBA" id="ARBA00023026"/>
    </source>
</evidence>
<keyword evidence="2" id="KW-1043">Host membrane</keyword>
<proteinExistence type="inferred from homology"/>
<evidence type="ECO:0000256" key="4">
    <source>
        <dbReference type="ARBA" id="ARBA00035640"/>
    </source>
</evidence>
<evidence type="ECO:0000313" key="9">
    <source>
        <dbReference type="Proteomes" id="UP000464402"/>
    </source>
</evidence>
<feature type="compositionally biased region" description="Basic and acidic residues" evidence="5">
    <location>
        <begin position="372"/>
        <end position="393"/>
    </location>
</feature>
<dbReference type="GO" id="GO:0033644">
    <property type="term" value="C:host cell membrane"/>
    <property type="evidence" value="ECO:0007669"/>
    <property type="project" value="UniProtKB-SubCell"/>
</dbReference>
<feature type="compositionally biased region" description="Low complexity" evidence="5">
    <location>
        <begin position="233"/>
        <end position="246"/>
    </location>
</feature>
<dbReference type="Pfam" id="PF04888">
    <property type="entry name" value="SseC"/>
    <property type="match status" value="1"/>
</dbReference>
<comment type="subcellular location">
    <subcellularLocation>
        <location evidence="1">Host membrane</location>
        <topology evidence="1">Multi-pass membrane protein</topology>
    </subcellularLocation>
</comment>
<feature type="domain" description="Translocator protein BipB-like C-terminal" evidence="7">
    <location>
        <begin position="347"/>
        <end position="679"/>
    </location>
</feature>
<dbReference type="RefSeq" id="WP_159679813.1">
    <property type="nucleotide sequence ID" value="NZ_CP043727.1"/>
</dbReference>
<keyword evidence="9" id="KW-1185">Reference proteome</keyword>
<evidence type="ECO:0000256" key="1">
    <source>
        <dbReference type="ARBA" id="ARBA00004301"/>
    </source>
</evidence>
<feature type="transmembrane region" description="Helical" evidence="6">
    <location>
        <begin position="404"/>
        <end position="421"/>
    </location>
</feature>
<comment type="similarity">
    <text evidence="4">Belongs to the SctE/SipB/YopB family.</text>
</comment>
<dbReference type="InterPro" id="IPR006972">
    <property type="entry name" value="BipB-like_C"/>
</dbReference>
<keyword evidence="6" id="KW-1133">Transmembrane helix</keyword>